<organism evidence="1 2">
    <name type="scientific">Arxiozyma heterogenica</name>
    <dbReference type="NCBI Taxonomy" id="278026"/>
    <lineage>
        <taxon>Eukaryota</taxon>
        <taxon>Fungi</taxon>
        <taxon>Dikarya</taxon>
        <taxon>Ascomycota</taxon>
        <taxon>Saccharomycotina</taxon>
        <taxon>Saccharomycetes</taxon>
        <taxon>Saccharomycetales</taxon>
        <taxon>Saccharomycetaceae</taxon>
        <taxon>Arxiozyma</taxon>
    </lineage>
</organism>
<gene>
    <name evidence="1" type="ORF">RI543_001021</name>
</gene>
<reference evidence="2" key="1">
    <citation type="submission" date="2023-07" db="EMBL/GenBank/DDBJ databases">
        <title>A draft genome of Kazachstania heterogenica Y-27499.</title>
        <authorList>
            <person name="Donic C."/>
            <person name="Kralova J.S."/>
            <person name="Fidel L."/>
            <person name="Ben-Dor S."/>
            <person name="Jung S."/>
        </authorList>
    </citation>
    <scope>NUCLEOTIDE SEQUENCE [LARGE SCALE GENOMIC DNA]</scope>
    <source>
        <strain evidence="2">Y27499</strain>
    </source>
</reference>
<accession>A0AAN7W575</accession>
<dbReference type="EMBL" id="JAWIZZ010000035">
    <property type="protein sequence ID" value="KAK5781474.1"/>
    <property type="molecule type" value="Genomic_DNA"/>
</dbReference>
<name>A0AAN7W575_9SACH</name>
<keyword evidence="2" id="KW-1185">Reference proteome</keyword>
<dbReference type="Proteomes" id="UP001306508">
    <property type="component" value="Unassembled WGS sequence"/>
</dbReference>
<protein>
    <submittedName>
        <fullName evidence="1">Uncharacterized protein</fullName>
    </submittedName>
</protein>
<evidence type="ECO:0000313" key="1">
    <source>
        <dbReference type="EMBL" id="KAK5781474.1"/>
    </source>
</evidence>
<sequence length="231" mass="27164">MTPYPFQLLQEHYKLASLAKEKLNQCISHRTTSGRKSEYNLREVVGHANLLDRVLINIDKIKYNYLQEQERKFRKRAKDHYYDSLYYDNYLHKYNNMNIFNDRLDVSNCGCITAASRDDEYDYDNVDDGVDNNIRLVKGNSEDVDDGEEEDFIFAFSDTFPVSPIKDPSLTTPENGYYKSYCNYYNEKVANIGNDLDHNNINLHSMYLDSIQSPLLSQHMSFPTVHYHKYV</sequence>
<proteinExistence type="predicted"/>
<comment type="caution">
    <text evidence="1">The sequence shown here is derived from an EMBL/GenBank/DDBJ whole genome shotgun (WGS) entry which is preliminary data.</text>
</comment>
<dbReference type="AlphaFoldDB" id="A0AAN7W575"/>
<evidence type="ECO:0000313" key="2">
    <source>
        <dbReference type="Proteomes" id="UP001306508"/>
    </source>
</evidence>